<proteinExistence type="predicted"/>
<evidence type="ECO:0000313" key="2">
    <source>
        <dbReference type="EMBL" id="MPN46866.1"/>
    </source>
</evidence>
<name>A0A645I7J7_9ZZZZ</name>
<protein>
    <submittedName>
        <fullName evidence="2">Uncharacterized protein</fullName>
    </submittedName>
</protein>
<feature type="region of interest" description="Disordered" evidence="1">
    <location>
        <begin position="81"/>
        <end position="101"/>
    </location>
</feature>
<feature type="compositionally biased region" description="Basic and acidic residues" evidence="1">
    <location>
        <begin position="85"/>
        <end position="101"/>
    </location>
</feature>
<gene>
    <name evidence="2" type="ORF">SDC9_194465</name>
</gene>
<sequence>MKQILRLRAIGNRGGKDVNSLVHAAFANDPRAEQPPGCSVGNRLNRHLLAAEVFRLVRFGVVAKDDVIARLARFAFAQPCLPDGESQHAEDARAERAAVAQ</sequence>
<dbReference type="AlphaFoldDB" id="A0A645I7J7"/>
<reference evidence="2" key="1">
    <citation type="submission" date="2019-08" db="EMBL/GenBank/DDBJ databases">
        <authorList>
            <person name="Kucharzyk K."/>
            <person name="Murdoch R.W."/>
            <person name="Higgins S."/>
            <person name="Loffler F."/>
        </authorList>
    </citation>
    <scope>NUCLEOTIDE SEQUENCE</scope>
</reference>
<dbReference type="EMBL" id="VSSQ01107886">
    <property type="protein sequence ID" value="MPN46866.1"/>
    <property type="molecule type" value="Genomic_DNA"/>
</dbReference>
<comment type="caution">
    <text evidence="2">The sequence shown here is derived from an EMBL/GenBank/DDBJ whole genome shotgun (WGS) entry which is preliminary data.</text>
</comment>
<organism evidence="2">
    <name type="scientific">bioreactor metagenome</name>
    <dbReference type="NCBI Taxonomy" id="1076179"/>
    <lineage>
        <taxon>unclassified sequences</taxon>
        <taxon>metagenomes</taxon>
        <taxon>ecological metagenomes</taxon>
    </lineage>
</organism>
<accession>A0A645I7J7</accession>
<evidence type="ECO:0000256" key="1">
    <source>
        <dbReference type="SAM" id="MobiDB-lite"/>
    </source>
</evidence>